<evidence type="ECO:0000256" key="2">
    <source>
        <dbReference type="ARBA" id="ARBA00022737"/>
    </source>
</evidence>
<reference evidence="5 7" key="1">
    <citation type="journal article" date="2011" name="Nature">
        <title>The Medicago genome provides insight into the evolution of rhizobial symbioses.</title>
        <authorList>
            <person name="Young N.D."/>
            <person name="Debelle F."/>
            <person name="Oldroyd G.E."/>
            <person name="Geurts R."/>
            <person name="Cannon S.B."/>
            <person name="Udvardi M.K."/>
            <person name="Benedito V.A."/>
            <person name="Mayer K.F."/>
            <person name="Gouzy J."/>
            <person name="Schoof H."/>
            <person name="Van de Peer Y."/>
            <person name="Proost S."/>
            <person name="Cook D.R."/>
            <person name="Meyers B.C."/>
            <person name="Spannagl M."/>
            <person name="Cheung F."/>
            <person name="De Mita S."/>
            <person name="Krishnakumar V."/>
            <person name="Gundlach H."/>
            <person name="Zhou S."/>
            <person name="Mudge J."/>
            <person name="Bharti A.K."/>
            <person name="Murray J.D."/>
            <person name="Naoumkina M.A."/>
            <person name="Rosen B."/>
            <person name="Silverstein K.A."/>
            <person name="Tang H."/>
            <person name="Rombauts S."/>
            <person name="Zhao P.X."/>
            <person name="Zhou P."/>
            <person name="Barbe V."/>
            <person name="Bardou P."/>
            <person name="Bechner M."/>
            <person name="Bellec A."/>
            <person name="Berger A."/>
            <person name="Berges H."/>
            <person name="Bidwell S."/>
            <person name="Bisseling T."/>
            <person name="Choisne N."/>
            <person name="Couloux A."/>
            <person name="Denny R."/>
            <person name="Deshpande S."/>
            <person name="Dai X."/>
            <person name="Doyle J.J."/>
            <person name="Dudez A.M."/>
            <person name="Farmer A.D."/>
            <person name="Fouteau S."/>
            <person name="Franken C."/>
            <person name="Gibelin C."/>
            <person name="Gish J."/>
            <person name="Goldstein S."/>
            <person name="Gonzalez A.J."/>
            <person name="Green P.J."/>
            <person name="Hallab A."/>
            <person name="Hartog M."/>
            <person name="Hua A."/>
            <person name="Humphray S.J."/>
            <person name="Jeong D.H."/>
            <person name="Jing Y."/>
            <person name="Jocker A."/>
            <person name="Kenton S.M."/>
            <person name="Kim D.J."/>
            <person name="Klee K."/>
            <person name="Lai H."/>
            <person name="Lang C."/>
            <person name="Lin S."/>
            <person name="Macmil S.L."/>
            <person name="Magdelenat G."/>
            <person name="Matthews L."/>
            <person name="McCorrison J."/>
            <person name="Monaghan E.L."/>
            <person name="Mun J.H."/>
            <person name="Najar F.Z."/>
            <person name="Nicholson C."/>
            <person name="Noirot C."/>
            <person name="O'Bleness M."/>
            <person name="Paule C.R."/>
            <person name="Poulain J."/>
            <person name="Prion F."/>
            <person name="Qin B."/>
            <person name="Qu C."/>
            <person name="Retzel E.F."/>
            <person name="Riddle C."/>
            <person name="Sallet E."/>
            <person name="Samain S."/>
            <person name="Samson N."/>
            <person name="Sanders I."/>
            <person name="Saurat O."/>
            <person name="Scarpelli C."/>
            <person name="Schiex T."/>
            <person name="Segurens B."/>
            <person name="Severin A.J."/>
            <person name="Sherrier D.J."/>
            <person name="Shi R."/>
            <person name="Sims S."/>
            <person name="Singer S.R."/>
            <person name="Sinharoy S."/>
            <person name="Sterck L."/>
            <person name="Viollet A."/>
            <person name="Wang B.B."/>
            <person name="Wang K."/>
            <person name="Wang M."/>
            <person name="Wang X."/>
            <person name="Warfsmann J."/>
            <person name="Weissenbach J."/>
            <person name="White D.D."/>
            <person name="White J.D."/>
            <person name="Wiley G.B."/>
            <person name="Wincker P."/>
            <person name="Xing Y."/>
            <person name="Yang L."/>
            <person name="Yao Z."/>
            <person name="Ying F."/>
            <person name="Zhai J."/>
            <person name="Zhou L."/>
            <person name="Zuber A."/>
            <person name="Denarie J."/>
            <person name="Dixon R.A."/>
            <person name="May G.D."/>
            <person name="Schwartz D.C."/>
            <person name="Rogers J."/>
            <person name="Quetier F."/>
            <person name="Town C.D."/>
            <person name="Roe B.A."/>
        </authorList>
    </citation>
    <scope>NUCLEOTIDE SEQUENCE [LARGE SCALE GENOMIC DNA]</scope>
    <source>
        <strain evidence="5">A17</strain>
        <strain evidence="6 7">cv. Jemalong A17</strain>
    </source>
</reference>
<dbReference type="EMBL" id="CM001222">
    <property type="protein sequence ID" value="KEH25094.1"/>
    <property type="molecule type" value="Genomic_DNA"/>
</dbReference>
<dbReference type="SUPFAM" id="SSF46785">
    <property type="entry name" value="Winged helix' DNA-binding domain"/>
    <property type="match status" value="1"/>
</dbReference>
<keyword evidence="7" id="KW-1185">Reference proteome</keyword>
<reference evidence="6" key="3">
    <citation type="submission" date="2015-04" db="UniProtKB">
        <authorList>
            <consortium name="EnsemblPlants"/>
        </authorList>
    </citation>
    <scope>IDENTIFICATION</scope>
    <source>
        <strain evidence="6">cv. Jemalong A17</strain>
    </source>
</reference>
<sequence length="826" mass="93425">MKCRRTIGQIVLPVFYDVDPSDVRHQTGEFGKAFQSLLSRISKKKSTSLKLRDGKAFQSLLSRILKKKSTSLKWRDALREVAEIAGFVVPNFRNESEAIKNIVDKVSCFIDKTCLFVADNPVGLKSRVQDMIPLLDIQQSNDVLLVGMWGMGRIGKTTLAKDIFNKIGRNFEGRSFIPNIREVWGQVDLQQQLLSDIFKGTSTKIQSIDSGKVILKDRLRHKRVFIILDDVDELEQLDALCGSRNWFGSGSRIIITTRNKDILRGNRVDKVYSNKEMDENESIELFNWHAFKQVSPIEEFVEISKNVVMYSGGLPLALEVLGRYLFEKKVTEWNCVLKKLERIPNDKVQKKLKISYDGLDDDYQKSIFLDVACFFIGMDRNDVIHILNGCGFFAEDGISVLVERSLVTVDNKNKLGMHNLLRDMGREIICNKPRMEPEERSRLWFLEDVDDVLVGQTGTKAVEGLTLKLPRDSAKCYSTKAFENMKKLSLLQLAGVQLDGDFEYLSRNLRWLSWNGFPLSCIPSSFYQGNLVSIELENSNVEVVWEATQRMEKLKILNLSHSHYLTETPDFSNMPNLEKLILIDCPRLCEVSHSIGYLDKILLINLEDCISLQSLPRSIYKLKSLKTLILSGCSMIDKLEEDLEQMESLTTLLANNTAITRVPLSIVRSKSIGYISLCGYEGFSRDIFPSIIWSWMSPTSSLSSPFQTSSANISSLVSLDIPHSSSQELSSISDHLSRLRSLWVECGSELQLSVDAKIILDALYATISKEIDSTSATSQVSNMNTSALIQHCSQLRASESKYLLKSVLLQLGMNSEVTNNLKESIL</sequence>
<reference evidence="5 7" key="2">
    <citation type="journal article" date="2014" name="BMC Genomics">
        <title>An improved genome release (version Mt4.0) for the model legume Medicago truncatula.</title>
        <authorList>
            <person name="Tang H."/>
            <person name="Krishnakumar V."/>
            <person name="Bidwell S."/>
            <person name="Rosen B."/>
            <person name="Chan A."/>
            <person name="Zhou S."/>
            <person name="Gentzbittel L."/>
            <person name="Childs K.L."/>
            <person name="Yandell M."/>
            <person name="Gundlach H."/>
            <person name="Mayer K.F."/>
            <person name="Schwartz D.C."/>
            <person name="Town C.D."/>
        </authorList>
    </citation>
    <scope>GENOME REANNOTATION</scope>
    <source>
        <strain evidence="5">A17</strain>
        <strain evidence="6 7">cv. Jemalong A17</strain>
    </source>
</reference>
<dbReference type="Gene3D" id="3.40.50.300">
    <property type="entry name" value="P-loop containing nucleotide triphosphate hydrolases"/>
    <property type="match status" value="1"/>
</dbReference>
<proteinExistence type="predicted"/>
<dbReference type="InterPro" id="IPR035897">
    <property type="entry name" value="Toll_tir_struct_dom_sf"/>
</dbReference>
<dbReference type="InterPro" id="IPR032675">
    <property type="entry name" value="LRR_dom_sf"/>
</dbReference>
<dbReference type="PANTHER" id="PTHR11017">
    <property type="entry name" value="LEUCINE-RICH REPEAT-CONTAINING PROTEIN"/>
    <property type="match status" value="1"/>
</dbReference>
<dbReference type="PANTHER" id="PTHR11017:SF271">
    <property type="entry name" value="DISEASE RESISTANCE PROTEIN (TIR-NBS-LRR CLASS) FAMILY"/>
    <property type="match status" value="1"/>
</dbReference>
<dbReference type="HOGENOM" id="CLU_001561_1_1_1"/>
<dbReference type="InterPro" id="IPR044974">
    <property type="entry name" value="Disease_R_plants"/>
</dbReference>
<accession>A0A072U5R8</accession>
<evidence type="ECO:0000256" key="3">
    <source>
        <dbReference type="ARBA" id="ARBA00022821"/>
    </source>
</evidence>
<dbReference type="SUPFAM" id="SSF52058">
    <property type="entry name" value="L domain-like"/>
    <property type="match status" value="1"/>
</dbReference>
<dbReference type="InterPro" id="IPR036390">
    <property type="entry name" value="WH_DNA-bd_sf"/>
</dbReference>
<dbReference type="AlphaFoldDB" id="A0A072U5R8"/>
<dbReference type="Pfam" id="PF01582">
    <property type="entry name" value="TIR"/>
    <property type="match status" value="1"/>
</dbReference>
<dbReference type="InterPro" id="IPR002182">
    <property type="entry name" value="NB-ARC"/>
</dbReference>
<dbReference type="PRINTS" id="PR00364">
    <property type="entry name" value="DISEASERSIST"/>
</dbReference>
<dbReference type="InterPro" id="IPR027417">
    <property type="entry name" value="P-loop_NTPase"/>
</dbReference>
<dbReference type="GO" id="GO:0043531">
    <property type="term" value="F:ADP binding"/>
    <property type="evidence" value="ECO:0007669"/>
    <property type="project" value="InterPro"/>
</dbReference>
<dbReference type="Gene3D" id="3.80.10.10">
    <property type="entry name" value="Ribonuclease Inhibitor"/>
    <property type="match status" value="2"/>
</dbReference>
<dbReference type="InterPro" id="IPR000157">
    <property type="entry name" value="TIR_dom"/>
</dbReference>
<dbReference type="Pfam" id="PF00931">
    <property type="entry name" value="NB-ARC"/>
    <property type="match status" value="1"/>
</dbReference>
<evidence type="ECO:0000313" key="5">
    <source>
        <dbReference type="EMBL" id="KEH25094.1"/>
    </source>
</evidence>
<dbReference type="Proteomes" id="UP000002051">
    <property type="component" value="Chromosome 6"/>
</dbReference>
<evidence type="ECO:0000256" key="1">
    <source>
        <dbReference type="ARBA" id="ARBA00022614"/>
    </source>
</evidence>
<dbReference type="Gene3D" id="3.40.50.10140">
    <property type="entry name" value="Toll/interleukin-1 receptor homology (TIR) domain"/>
    <property type="match status" value="1"/>
</dbReference>
<dbReference type="EnsemblPlants" id="KEH25094">
    <property type="protein sequence ID" value="KEH25094"/>
    <property type="gene ID" value="MTR_6g015590"/>
</dbReference>
<organism evidence="5 7">
    <name type="scientific">Medicago truncatula</name>
    <name type="common">Barrel medic</name>
    <name type="synonym">Medicago tribuloides</name>
    <dbReference type="NCBI Taxonomy" id="3880"/>
    <lineage>
        <taxon>Eukaryota</taxon>
        <taxon>Viridiplantae</taxon>
        <taxon>Streptophyta</taxon>
        <taxon>Embryophyta</taxon>
        <taxon>Tracheophyta</taxon>
        <taxon>Spermatophyta</taxon>
        <taxon>Magnoliopsida</taxon>
        <taxon>eudicotyledons</taxon>
        <taxon>Gunneridae</taxon>
        <taxon>Pentapetalae</taxon>
        <taxon>rosids</taxon>
        <taxon>fabids</taxon>
        <taxon>Fabales</taxon>
        <taxon>Fabaceae</taxon>
        <taxon>Papilionoideae</taxon>
        <taxon>50 kb inversion clade</taxon>
        <taxon>NPAAA clade</taxon>
        <taxon>Hologalegina</taxon>
        <taxon>IRL clade</taxon>
        <taxon>Trifolieae</taxon>
        <taxon>Medicago</taxon>
    </lineage>
</organism>
<keyword evidence="2" id="KW-0677">Repeat</keyword>
<dbReference type="Gene3D" id="1.10.8.430">
    <property type="entry name" value="Helical domain of apoptotic protease-activating factors"/>
    <property type="match status" value="1"/>
</dbReference>
<dbReference type="GO" id="GO:0007165">
    <property type="term" value="P:signal transduction"/>
    <property type="evidence" value="ECO:0007669"/>
    <property type="project" value="InterPro"/>
</dbReference>
<protein>
    <submittedName>
        <fullName evidence="5">Disease resistance protein (TIR-NBS-LRR class)</fullName>
    </submittedName>
</protein>
<dbReference type="GO" id="GO:0006952">
    <property type="term" value="P:defense response"/>
    <property type="evidence" value="ECO:0007669"/>
    <property type="project" value="UniProtKB-KW"/>
</dbReference>
<feature type="domain" description="TIR" evidence="4">
    <location>
        <begin position="1"/>
        <end position="110"/>
    </location>
</feature>
<gene>
    <name evidence="5" type="ordered locus">MTR_6g015590</name>
</gene>
<keyword evidence="3" id="KW-0611">Plant defense</keyword>
<dbReference type="InterPro" id="IPR042197">
    <property type="entry name" value="Apaf_helical"/>
</dbReference>
<evidence type="ECO:0000313" key="7">
    <source>
        <dbReference type="Proteomes" id="UP000002051"/>
    </source>
</evidence>
<dbReference type="SUPFAM" id="SSF52200">
    <property type="entry name" value="Toll/Interleukin receptor TIR domain"/>
    <property type="match status" value="1"/>
</dbReference>
<evidence type="ECO:0000259" key="4">
    <source>
        <dbReference type="PROSITE" id="PS50104"/>
    </source>
</evidence>
<dbReference type="Pfam" id="PF23282">
    <property type="entry name" value="WHD_ROQ1"/>
    <property type="match status" value="1"/>
</dbReference>
<name>A0A072U5R8_MEDTR</name>
<dbReference type="InterPro" id="IPR058192">
    <property type="entry name" value="WHD_ROQ1-like"/>
</dbReference>
<dbReference type="SUPFAM" id="SSF52540">
    <property type="entry name" value="P-loop containing nucleoside triphosphate hydrolases"/>
    <property type="match status" value="1"/>
</dbReference>
<evidence type="ECO:0000313" key="6">
    <source>
        <dbReference type="EnsemblPlants" id="KEH25094"/>
    </source>
</evidence>
<keyword evidence="1" id="KW-0433">Leucine-rich repeat</keyword>
<dbReference type="PROSITE" id="PS50104">
    <property type="entry name" value="TIR"/>
    <property type="match status" value="1"/>
</dbReference>